<dbReference type="AlphaFoldDB" id="A0A5J5IP61"/>
<dbReference type="RefSeq" id="WP_150420452.1">
    <property type="nucleotide sequence ID" value="NZ_VYRZ01000005.1"/>
</dbReference>
<gene>
    <name evidence="2" type="ORF">F6B42_14415</name>
</gene>
<keyword evidence="3" id="KW-1185">Reference proteome</keyword>
<reference evidence="3" key="1">
    <citation type="submission" date="2019-09" db="EMBL/GenBank/DDBJ databases">
        <title>Mumia zhuanghuii sp. nov. isolated from the intestinal contents of plateau pika (Ochotona curzoniae) in the Qinghai-Tibet plateau of China.</title>
        <authorList>
            <person name="Tian Z."/>
        </authorList>
    </citation>
    <scope>NUCLEOTIDE SEQUENCE [LARGE SCALE GENOMIC DNA]</scope>
    <source>
        <strain evidence="3">DSM 25564</strain>
    </source>
</reference>
<feature type="chain" id="PRO_5023860653" description="Lactococcin 972 family bacteriocin" evidence="1">
    <location>
        <begin position="38"/>
        <end position="98"/>
    </location>
</feature>
<dbReference type="OrthoDB" id="9962927at2"/>
<evidence type="ECO:0008006" key="4">
    <source>
        <dbReference type="Google" id="ProtNLM"/>
    </source>
</evidence>
<accession>A0A5J5IP61</accession>
<evidence type="ECO:0000313" key="2">
    <source>
        <dbReference type="EMBL" id="KAA9083742.1"/>
    </source>
</evidence>
<keyword evidence="1" id="KW-0732">Signal</keyword>
<dbReference type="Proteomes" id="UP000327039">
    <property type="component" value="Unassembled WGS sequence"/>
</dbReference>
<evidence type="ECO:0000313" key="3">
    <source>
        <dbReference type="Proteomes" id="UP000327039"/>
    </source>
</evidence>
<feature type="signal peptide" evidence="1">
    <location>
        <begin position="1"/>
        <end position="37"/>
    </location>
</feature>
<comment type="caution">
    <text evidence="2">The sequence shown here is derived from an EMBL/GenBank/DDBJ whole genome shotgun (WGS) entry which is preliminary data.</text>
</comment>
<sequence>MTKTLKARLAPRKAALAVLATLILAGGTFGAAAPAQAAEWKVESTRSYCYGGSWGQQCYKETTWKRTSGFCAKPAGSLTGGLLAWYSYCYKTTTTRTK</sequence>
<evidence type="ECO:0000256" key="1">
    <source>
        <dbReference type="SAM" id="SignalP"/>
    </source>
</evidence>
<organism evidence="2 3">
    <name type="scientific">Microbacterium radiodurans</name>
    <dbReference type="NCBI Taxonomy" id="661398"/>
    <lineage>
        <taxon>Bacteria</taxon>
        <taxon>Bacillati</taxon>
        <taxon>Actinomycetota</taxon>
        <taxon>Actinomycetes</taxon>
        <taxon>Micrococcales</taxon>
        <taxon>Microbacteriaceae</taxon>
        <taxon>Microbacterium</taxon>
    </lineage>
</organism>
<proteinExistence type="predicted"/>
<name>A0A5J5IP61_9MICO</name>
<dbReference type="EMBL" id="VYRZ01000005">
    <property type="protein sequence ID" value="KAA9083742.1"/>
    <property type="molecule type" value="Genomic_DNA"/>
</dbReference>
<protein>
    <recommendedName>
        <fullName evidence="4">Lactococcin 972 family bacteriocin</fullName>
    </recommendedName>
</protein>